<proteinExistence type="predicted"/>
<dbReference type="RefSeq" id="WP_173711719.1">
    <property type="nucleotide sequence ID" value="NZ_JABSWW010000001.1"/>
</dbReference>
<dbReference type="EMBL" id="JABSWW010000001">
    <property type="protein sequence ID" value="NRT90897.1"/>
    <property type="molecule type" value="Genomic_DNA"/>
</dbReference>
<sequence length="252" mass="29272">MAVQKGKNEKLRQIIKMLYEYELRHNNRNYSDIYEKVICEYLEFFPSEDIDLNSDNFKNCYPDPDNSLTGLSFELAGRGLVTPKIISRAGISNFAFKLTSNGKALFENKEELEKQFPSVEDNFAFVVMSFSENKVLKDAYELGIKATIKKCGYNCIRVDEIEHNRRITDKVIECIKSAKFIIADLTEQRPNCYYELGFAHALEKEVIHLVKEGEVIHFDIKDYNFIVYSSITELAERLEERIINTIGKMDKE</sequence>
<dbReference type="AlphaFoldDB" id="A0AAX0B7G3"/>
<gene>
    <name evidence="1" type="ORF">B0H41_004576</name>
</gene>
<protein>
    <submittedName>
        <fullName evidence="1">Nucleoside 2-deoxyribosyltransferase</fullName>
    </submittedName>
</protein>
<name>A0AAX0B7G3_CLOBE</name>
<reference evidence="1" key="2">
    <citation type="journal article" date="2022" name="Nat. Biotechnol.">
        <title>Carbon-negative production of acetone and isopropanol by gas fermentation at industrial pilot scale.</title>
        <authorList>
            <person name="Liew F.E."/>
            <person name="Nogle R."/>
            <person name="Abdalla T."/>
            <person name="Rasor B.J."/>
            <person name="Canter C."/>
            <person name="Jensen R.O."/>
            <person name="Wang L."/>
            <person name="Strutz J."/>
            <person name="Chirania P."/>
            <person name="De Tissera S."/>
            <person name="Mueller A.P."/>
            <person name="Ruan Z."/>
            <person name="Gao A."/>
            <person name="Tran L."/>
            <person name="Engle N.L."/>
            <person name="Bromley J.C."/>
            <person name="Daniell J."/>
            <person name="Conrado R."/>
            <person name="Tschaplinski T.J."/>
            <person name="Giannone R.J."/>
            <person name="Hettich R.L."/>
            <person name="Karim A.S."/>
            <person name="Simpson S.D."/>
            <person name="Brown S.D."/>
            <person name="Leang C."/>
            <person name="Jewett M.C."/>
            <person name="Kopke M."/>
        </authorList>
    </citation>
    <scope>NUCLEOTIDE SEQUENCE</scope>
    <source>
        <strain evidence="1">DJ080</strain>
    </source>
</reference>
<comment type="caution">
    <text evidence="1">The sequence shown here is derived from an EMBL/GenBank/DDBJ whole genome shotgun (WGS) entry which is preliminary data.</text>
</comment>
<dbReference type="Proteomes" id="UP001193748">
    <property type="component" value="Unassembled WGS sequence"/>
</dbReference>
<reference evidence="1" key="1">
    <citation type="submission" date="2020-05" db="EMBL/GenBank/DDBJ databases">
        <authorList>
            <person name="Brown S."/>
            <person name="Huntemann M."/>
            <person name="Clum A."/>
            <person name="Spunde A."/>
            <person name="Palaniappan K."/>
            <person name="Ritter S."/>
            <person name="Mikhailova N."/>
            <person name="Chen I.-M."/>
            <person name="Stamatis D."/>
            <person name="Reddy T."/>
            <person name="O'Malley R."/>
            <person name="Daum C."/>
            <person name="Shapiro N."/>
            <person name="Ivanova N."/>
            <person name="Kyrpides N."/>
            <person name="Woyke T."/>
        </authorList>
    </citation>
    <scope>NUCLEOTIDE SEQUENCE</scope>
    <source>
        <strain evidence="1">DJ080</strain>
    </source>
</reference>
<dbReference type="Gene3D" id="3.40.50.450">
    <property type="match status" value="1"/>
</dbReference>
<evidence type="ECO:0000313" key="2">
    <source>
        <dbReference type="Proteomes" id="UP001193748"/>
    </source>
</evidence>
<accession>A0AAX0B7G3</accession>
<evidence type="ECO:0000313" key="1">
    <source>
        <dbReference type="EMBL" id="NRT90897.1"/>
    </source>
</evidence>
<organism evidence="1 2">
    <name type="scientific">Clostridium beijerinckii</name>
    <name type="common">Clostridium MP</name>
    <dbReference type="NCBI Taxonomy" id="1520"/>
    <lineage>
        <taxon>Bacteria</taxon>
        <taxon>Bacillati</taxon>
        <taxon>Bacillota</taxon>
        <taxon>Clostridia</taxon>
        <taxon>Eubacteriales</taxon>
        <taxon>Clostridiaceae</taxon>
        <taxon>Clostridium</taxon>
    </lineage>
</organism>